<evidence type="ECO:0000313" key="3">
    <source>
        <dbReference type="Proteomes" id="UP000474957"/>
    </source>
</evidence>
<proteinExistence type="predicted"/>
<keyword evidence="1" id="KW-1133">Transmembrane helix</keyword>
<protein>
    <recommendedName>
        <fullName evidence="4">DUF4350 domain-containing protein</fullName>
    </recommendedName>
</protein>
<dbReference type="Proteomes" id="UP000474957">
    <property type="component" value="Unassembled WGS sequence"/>
</dbReference>
<feature type="transmembrane region" description="Helical" evidence="1">
    <location>
        <begin position="277"/>
        <end position="298"/>
    </location>
</feature>
<sequence length="420" mass="44590">MSAGRGAELAAIVAVAVVALSVGWMVARGGQVPVERSAVGLRGLVSWMRGQDAEIRYASFGTVAPGSVGLRVIPVLDTDLDAEFSRPEARRDWLMTGTERDLSRGVLIRKAALLPSLVVLPKWTRAVRHTGYAHESLLLPGADAAAAARAFDALPAPLLRPGGVLRFDAGGGYGGLLYEPQLFAPRLAAGCAPELSAGPGHLLIRCDRGGGPVWLLSDPDLINNHGLRLAGNADAAAQLLTRIAGGGPILIDTTNHIFTLADAPAVRRRGWADLARFFAWPHVLAWFGLGALTALLLWRSWVRFGPAQVLYDDRPGAARSVSIAAKARILRMAGNDPRLFAAHVENRLRRVERRLFGQAGSAEPAARIAEFVARTDPELAKGFKHAAAAAMTPGTGTPPAQLLTLLDGFEQQAERVLNGS</sequence>
<accession>A0A6L5YUZ6</accession>
<gene>
    <name evidence="2" type="ORF">GE300_00585</name>
</gene>
<keyword evidence="1" id="KW-0472">Membrane</keyword>
<dbReference type="AlphaFoldDB" id="A0A6L5YUZ6"/>
<dbReference type="EMBL" id="WIND01000001">
    <property type="protein sequence ID" value="MSU88108.1"/>
    <property type="molecule type" value="Genomic_DNA"/>
</dbReference>
<name>A0A6L5YUZ6_9RHOB</name>
<keyword evidence="1" id="KW-0812">Transmembrane</keyword>
<organism evidence="2 3">
    <name type="scientific">Halovulum marinum</name>
    <dbReference type="NCBI Taxonomy" id="2662447"/>
    <lineage>
        <taxon>Bacteria</taxon>
        <taxon>Pseudomonadati</taxon>
        <taxon>Pseudomonadota</taxon>
        <taxon>Alphaproteobacteria</taxon>
        <taxon>Rhodobacterales</taxon>
        <taxon>Paracoccaceae</taxon>
        <taxon>Halovulum</taxon>
    </lineage>
</organism>
<keyword evidence="3" id="KW-1185">Reference proteome</keyword>
<dbReference type="RefSeq" id="WP_154443866.1">
    <property type="nucleotide sequence ID" value="NZ_WIND01000001.1"/>
</dbReference>
<evidence type="ECO:0008006" key="4">
    <source>
        <dbReference type="Google" id="ProtNLM"/>
    </source>
</evidence>
<comment type="caution">
    <text evidence="2">The sequence shown here is derived from an EMBL/GenBank/DDBJ whole genome shotgun (WGS) entry which is preliminary data.</text>
</comment>
<reference evidence="2 3" key="1">
    <citation type="submission" date="2019-10" db="EMBL/GenBank/DDBJ databases">
        <title>Cognatihalovulum marinum gen. nov. sp. nov., a new member of the family Rhodobacteraceae isolated from deep seawater of the Northwest Indian Ocean.</title>
        <authorList>
            <person name="Ruan C."/>
            <person name="Wang J."/>
            <person name="Zheng X."/>
            <person name="Song L."/>
            <person name="Zhu Y."/>
            <person name="Huang Y."/>
            <person name="Lu Z."/>
            <person name="Du W."/>
            <person name="Huang L."/>
            <person name="Dai X."/>
        </authorList>
    </citation>
    <scope>NUCLEOTIDE SEQUENCE [LARGE SCALE GENOMIC DNA]</scope>
    <source>
        <strain evidence="2 3">2CG4</strain>
    </source>
</reference>
<evidence type="ECO:0000313" key="2">
    <source>
        <dbReference type="EMBL" id="MSU88108.1"/>
    </source>
</evidence>
<evidence type="ECO:0000256" key="1">
    <source>
        <dbReference type="SAM" id="Phobius"/>
    </source>
</evidence>